<dbReference type="RefSeq" id="WP_307201642.1">
    <property type="nucleotide sequence ID" value="NZ_JAUTAN010000001.1"/>
</dbReference>
<evidence type="ECO:0000313" key="2">
    <source>
        <dbReference type="Proteomes" id="UP001239215"/>
    </source>
</evidence>
<reference evidence="1" key="1">
    <citation type="submission" date="2023-07" db="EMBL/GenBank/DDBJ databases">
        <title>Functional and genomic diversity of the sorghum phyllosphere microbiome.</title>
        <authorList>
            <person name="Shade A."/>
        </authorList>
    </citation>
    <scope>NUCLEOTIDE SEQUENCE</scope>
    <source>
        <strain evidence="1">SORGH_AS_1067</strain>
    </source>
</reference>
<organism evidence="1 2">
    <name type="scientific">Nocardioides zeae</name>
    <dbReference type="NCBI Taxonomy" id="1457234"/>
    <lineage>
        <taxon>Bacteria</taxon>
        <taxon>Bacillati</taxon>
        <taxon>Actinomycetota</taxon>
        <taxon>Actinomycetes</taxon>
        <taxon>Propionibacteriales</taxon>
        <taxon>Nocardioidaceae</taxon>
        <taxon>Nocardioides</taxon>
    </lineage>
</organism>
<dbReference type="Proteomes" id="UP001239215">
    <property type="component" value="Unassembled WGS sequence"/>
</dbReference>
<name>A0AAJ1X208_9ACTN</name>
<dbReference type="EMBL" id="JAUTAN010000001">
    <property type="protein sequence ID" value="MDQ1105441.1"/>
    <property type="molecule type" value="Genomic_DNA"/>
</dbReference>
<sequence>MPQRFRHRLLRLAHTLERITPGMPRVFKVDNRLVDALLPGHGLRVELATPSTSRFEEGRPLPRPR</sequence>
<gene>
    <name evidence="1" type="ORF">QE405_002725</name>
</gene>
<accession>A0AAJ1X208</accession>
<dbReference type="AlphaFoldDB" id="A0AAJ1X208"/>
<protein>
    <submittedName>
        <fullName evidence="1">Uncharacterized protein</fullName>
    </submittedName>
</protein>
<comment type="caution">
    <text evidence="1">The sequence shown here is derived from an EMBL/GenBank/DDBJ whole genome shotgun (WGS) entry which is preliminary data.</text>
</comment>
<proteinExistence type="predicted"/>
<evidence type="ECO:0000313" key="1">
    <source>
        <dbReference type="EMBL" id="MDQ1105441.1"/>
    </source>
</evidence>